<dbReference type="PANTHER" id="PTHR30469">
    <property type="entry name" value="MULTIDRUG RESISTANCE PROTEIN MDTA"/>
    <property type="match status" value="1"/>
</dbReference>
<evidence type="ECO:0000313" key="5">
    <source>
        <dbReference type="Proteomes" id="UP001166251"/>
    </source>
</evidence>
<evidence type="ECO:0000313" key="4">
    <source>
        <dbReference type="EMBL" id="MBW8191656.1"/>
    </source>
</evidence>
<dbReference type="Gene3D" id="2.40.30.170">
    <property type="match status" value="1"/>
</dbReference>
<dbReference type="RefSeq" id="WP_220104334.1">
    <property type="nucleotide sequence ID" value="NZ_JAHZSS010000013.1"/>
</dbReference>
<proteinExistence type="inferred from homology"/>
<dbReference type="EMBL" id="JAHZSS010000013">
    <property type="protein sequence ID" value="MBW8191656.1"/>
    <property type="molecule type" value="Genomic_DNA"/>
</dbReference>
<organism evidence="4 5">
    <name type="scientific">Neiella holothuriorum</name>
    <dbReference type="NCBI Taxonomy" id="2870530"/>
    <lineage>
        <taxon>Bacteria</taxon>
        <taxon>Pseudomonadati</taxon>
        <taxon>Pseudomonadota</taxon>
        <taxon>Gammaproteobacteria</taxon>
        <taxon>Alteromonadales</taxon>
        <taxon>Echinimonadaceae</taxon>
        <taxon>Neiella</taxon>
    </lineage>
</organism>
<dbReference type="Pfam" id="PF25973">
    <property type="entry name" value="BSH_CzcB"/>
    <property type="match status" value="1"/>
</dbReference>
<reference evidence="4" key="1">
    <citation type="submission" date="2021-07" db="EMBL/GenBank/DDBJ databases">
        <title>Neiella marina sp. nov., isolated from the intestinal content of sea cucumber Apostichopus japonicus.</title>
        <authorList>
            <person name="Bai X."/>
        </authorList>
    </citation>
    <scope>NUCLEOTIDE SEQUENCE</scope>
    <source>
        <strain evidence="4">126</strain>
    </source>
</reference>
<name>A0ABS7EH41_9GAMM</name>
<dbReference type="Proteomes" id="UP001166251">
    <property type="component" value="Unassembled WGS sequence"/>
</dbReference>
<feature type="signal peptide" evidence="2">
    <location>
        <begin position="1"/>
        <end position="25"/>
    </location>
</feature>
<dbReference type="InterPro" id="IPR058647">
    <property type="entry name" value="BSH_CzcB-like"/>
</dbReference>
<feature type="domain" description="CzcB-like barrel-sandwich hybrid" evidence="3">
    <location>
        <begin position="60"/>
        <end position="181"/>
    </location>
</feature>
<comment type="similarity">
    <text evidence="1">Belongs to the membrane fusion protein (MFP) (TC 8.A.1) family.</text>
</comment>
<gene>
    <name evidence="4" type="ORF">K0504_11460</name>
</gene>
<comment type="caution">
    <text evidence="4">The sequence shown here is derived from an EMBL/GenBank/DDBJ whole genome shotgun (WGS) entry which is preliminary data.</text>
</comment>
<sequence length="333" mass="36750">MKLTKLITRFALFASILVINTPAFADNMPTQNQQFSAEPFHIEISRTGRIDFRYVTNLSFKTSGFVDVLYADAGQRVYAGDSVAIIEMTDLLAAKASALASNEKADQDLVRAEKLYREKTVSEDYLEQAQTTAVQTKSELNRIEYDLDKAQIVVPFDGVVVERLVQPGEQVSSGAPVFAIASVDPKNLIIRLNLTQHEIAHVQRKMPAVVTLPDLKTFNAHIIAISAVADAQTGLYELELAADLGAHKALPGQWVTVDIGVESSLKSFRIPMIALAGITNGQASFVIANGDQYQLKQFDILHMDQQFIYVPAQGTSINIVTRGWNRLLNQLEQ</sequence>
<dbReference type="NCBIfam" id="TIGR01730">
    <property type="entry name" value="RND_mfp"/>
    <property type="match status" value="1"/>
</dbReference>
<keyword evidence="2" id="KW-0732">Signal</keyword>
<protein>
    <submittedName>
        <fullName evidence="4">Efflux RND transporter periplasmic adaptor subunit</fullName>
    </submittedName>
</protein>
<evidence type="ECO:0000256" key="1">
    <source>
        <dbReference type="ARBA" id="ARBA00009477"/>
    </source>
</evidence>
<dbReference type="SUPFAM" id="SSF111369">
    <property type="entry name" value="HlyD-like secretion proteins"/>
    <property type="match status" value="1"/>
</dbReference>
<feature type="chain" id="PRO_5046583535" evidence="2">
    <location>
        <begin position="26"/>
        <end position="333"/>
    </location>
</feature>
<keyword evidence="5" id="KW-1185">Reference proteome</keyword>
<dbReference type="Gene3D" id="2.40.50.100">
    <property type="match status" value="2"/>
</dbReference>
<evidence type="ECO:0000259" key="3">
    <source>
        <dbReference type="Pfam" id="PF25973"/>
    </source>
</evidence>
<evidence type="ECO:0000256" key="2">
    <source>
        <dbReference type="SAM" id="SignalP"/>
    </source>
</evidence>
<accession>A0ABS7EH41</accession>
<dbReference type="InterPro" id="IPR006143">
    <property type="entry name" value="RND_pump_MFP"/>
</dbReference>